<evidence type="ECO:0000313" key="8">
    <source>
        <dbReference type="EMBL" id="MBK1815319.1"/>
    </source>
</evidence>
<keyword evidence="3" id="KW-0731">Sigma factor</keyword>
<dbReference type="EMBL" id="JAENIK010000008">
    <property type="protein sequence ID" value="MBK1815319.1"/>
    <property type="molecule type" value="Genomic_DNA"/>
</dbReference>
<dbReference type="Pfam" id="PF04542">
    <property type="entry name" value="Sigma70_r2"/>
    <property type="match status" value="1"/>
</dbReference>
<evidence type="ECO:0000259" key="6">
    <source>
        <dbReference type="Pfam" id="PF04542"/>
    </source>
</evidence>
<evidence type="ECO:0000256" key="5">
    <source>
        <dbReference type="ARBA" id="ARBA00023163"/>
    </source>
</evidence>
<evidence type="ECO:0000256" key="3">
    <source>
        <dbReference type="ARBA" id="ARBA00023082"/>
    </source>
</evidence>
<evidence type="ECO:0000256" key="2">
    <source>
        <dbReference type="ARBA" id="ARBA00023015"/>
    </source>
</evidence>
<dbReference type="InterPro" id="IPR013249">
    <property type="entry name" value="RNA_pol_sigma70_r4_t2"/>
</dbReference>
<dbReference type="PANTHER" id="PTHR43133">
    <property type="entry name" value="RNA POLYMERASE ECF-TYPE SIGMA FACTO"/>
    <property type="match status" value="1"/>
</dbReference>
<keyword evidence="9" id="KW-1185">Reference proteome</keyword>
<feature type="domain" description="RNA polymerase sigma-70 region 2" evidence="6">
    <location>
        <begin position="28"/>
        <end position="96"/>
    </location>
</feature>
<dbReference type="NCBIfam" id="TIGR02937">
    <property type="entry name" value="sigma70-ECF"/>
    <property type="match status" value="1"/>
</dbReference>
<dbReference type="Gene3D" id="1.10.1740.10">
    <property type="match status" value="1"/>
</dbReference>
<evidence type="ECO:0000259" key="7">
    <source>
        <dbReference type="Pfam" id="PF08281"/>
    </source>
</evidence>
<dbReference type="SUPFAM" id="SSF88946">
    <property type="entry name" value="Sigma2 domain of RNA polymerase sigma factors"/>
    <property type="match status" value="1"/>
</dbReference>
<keyword evidence="2" id="KW-0805">Transcription regulation</keyword>
<dbReference type="AlphaFoldDB" id="A0A934VBD9"/>
<reference evidence="8" key="1">
    <citation type="submission" date="2021-01" db="EMBL/GenBank/DDBJ databases">
        <title>Modified the classification status of verrucomicrobia.</title>
        <authorList>
            <person name="Feng X."/>
        </authorList>
    </citation>
    <scope>NUCLEOTIDE SEQUENCE</scope>
    <source>
        <strain evidence="8">JCM 18052</strain>
    </source>
</reference>
<comment type="caution">
    <text evidence="8">The sequence shown here is derived from an EMBL/GenBank/DDBJ whole genome shotgun (WGS) entry which is preliminary data.</text>
</comment>
<protein>
    <submittedName>
        <fullName evidence="8">Sigma-70 family RNA polymerase sigma factor</fullName>
    </submittedName>
</protein>
<dbReference type="InterPro" id="IPR014284">
    <property type="entry name" value="RNA_pol_sigma-70_dom"/>
</dbReference>
<dbReference type="PANTHER" id="PTHR43133:SF8">
    <property type="entry name" value="RNA POLYMERASE SIGMA FACTOR HI_1459-RELATED"/>
    <property type="match status" value="1"/>
</dbReference>
<evidence type="ECO:0000256" key="1">
    <source>
        <dbReference type="ARBA" id="ARBA00010641"/>
    </source>
</evidence>
<proteinExistence type="inferred from homology"/>
<dbReference type="InterPro" id="IPR039425">
    <property type="entry name" value="RNA_pol_sigma-70-like"/>
</dbReference>
<sequence length="797" mass="86149">MSDHSESDDGTLLNDFRDTRNNAAFTEIVRRYLPLVFHVALRRLGSAALAEEASQHAFARLAAKAGVVSRHPERLRAWLHRTACFEASALARKETRLSRLPVKPEPDTPPMHRPEIYDRLDEALNKLPELDRELVLRHCCGGEDYRRMAAAVGKSEAACQKRVERALVRLGQGLGGARTAGVIAAALAATNVKSQAMPAAEQVAAAALKYQSATGGMAGAFSGMKLGACAVLVLAGGAAGWQPEVKAISPPPETRSLSSRSRAAEMKMVSKNDGEALAPRPASVTRSLDEVLETIQAGRFAPLVEFLPTAKVSDLQAIIDEDDYVSLEGEGGDHFGTARNMALRRWAEIDPEGAFSFAITRERNRRGLGDVQEVFNVWCASDPSAAATAYGALSVRDQVSIIRSVDEPAGDFLAARFPRVAWALEEQRGENLPASLAEAEQVLAMFLNGNSKTPPAYEDGERISRAFEILVNQDPAAAAARAELIPWPQLRAEVLSFIYRNHPPKSSGLPPGLVRFRALENEMVALMGSDPEAAIRKLRSAPPGPDREAIYLAVSRSLAGSDPWRLIDIVRSLDGTLGGESSAVASALSSVGKEDPQRALDALQDISLRIRSREGNLGLARAVLNSWLEKDPVAAIRWAGGADIMLDTEKVTGDPAAVVPLLEDGDLEVRRMALWTLVEKVREKLVAGSAKELLSKMPPSSADQVLGQLAFNKCLAGGELDESLEIVSMASAAKRREMLPELAFHALGADTVRAMPSLKALPKEDREVIAAGIEPYYQNRPEEEVLKIRQSIKQLTP</sequence>
<feature type="domain" description="RNA polymerase sigma factor 70 region 4 type 2" evidence="7">
    <location>
        <begin position="118"/>
        <end position="170"/>
    </location>
</feature>
<name>A0A934VBD9_9BACT</name>
<dbReference type="InterPro" id="IPR007627">
    <property type="entry name" value="RNA_pol_sigma70_r2"/>
</dbReference>
<dbReference type="InterPro" id="IPR036388">
    <property type="entry name" value="WH-like_DNA-bd_sf"/>
</dbReference>
<keyword evidence="5" id="KW-0804">Transcription</keyword>
<dbReference type="GO" id="GO:0003677">
    <property type="term" value="F:DNA binding"/>
    <property type="evidence" value="ECO:0007669"/>
    <property type="project" value="UniProtKB-KW"/>
</dbReference>
<evidence type="ECO:0000313" key="9">
    <source>
        <dbReference type="Proteomes" id="UP000600139"/>
    </source>
</evidence>
<gene>
    <name evidence="8" type="ORF">JIN84_06825</name>
</gene>
<organism evidence="8 9">
    <name type="scientific">Luteolibacter yonseiensis</name>
    <dbReference type="NCBI Taxonomy" id="1144680"/>
    <lineage>
        <taxon>Bacteria</taxon>
        <taxon>Pseudomonadati</taxon>
        <taxon>Verrucomicrobiota</taxon>
        <taxon>Verrucomicrobiia</taxon>
        <taxon>Verrucomicrobiales</taxon>
        <taxon>Verrucomicrobiaceae</taxon>
        <taxon>Luteolibacter</taxon>
    </lineage>
</organism>
<comment type="similarity">
    <text evidence="1">Belongs to the sigma-70 factor family. ECF subfamily.</text>
</comment>
<keyword evidence="4" id="KW-0238">DNA-binding</keyword>
<dbReference type="GO" id="GO:0016987">
    <property type="term" value="F:sigma factor activity"/>
    <property type="evidence" value="ECO:0007669"/>
    <property type="project" value="UniProtKB-KW"/>
</dbReference>
<dbReference type="RefSeq" id="WP_200350283.1">
    <property type="nucleotide sequence ID" value="NZ_BAABHZ010000012.1"/>
</dbReference>
<dbReference type="InterPro" id="IPR013325">
    <property type="entry name" value="RNA_pol_sigma_r2"/>
</dbReference>
<dbReference type="Pfam" id="PF08281">
    <property type="entry name" value="Sigma70_r4_2"/>
    <property type="match status" value="1"/>
</dbReference>
<dbReference type="GO" id="GO:0006352">
    <property type="term" value="P:DNA-templated transcription initiation"/>
    <property type="evidence" value="ECO:0007669"/>
    <property type="project" value="InterPro"/>
</dbReference>
<dbReference type="SUPFAM" id="SSF88659">
    <property type="entry name" value="Sigma3 and sigma4 domains of RNA polymerase sigma factors"/>
    <property type="match status" value="1"/>
</dbReference>
<dbReference type="Gene3D" id="1.10.10.10">
    <property type="entry name" value="Winged helix-like DNA-binding domain superfamily/Winged helix DNA-binding domain"/>
    <property type="match status" value="1"/>
</dbReference>
<dbReference type="Proteomes" id="UP000600139">
    <property type="component" value="Unassembled WGS sequence"/>
</dbReference>
<evidence type="ECO:0000256" key="4">
    <source>
        <dbReference type="ARBA" id="ARBA00023125"/>
    </source>
</evidence>
<dbReference type="InterPro" id="IPR013324">
    <property type="entry name" value="RNA_pol_sigma_r3/r4-like"/>
</dbReference>
<accession>A0A934VBD9</accession>